<protein>
    <submittedName>
        <fullName evidence="1">Uncharacterized protein</fullName>
    </submittedName>
</protein>
<organism evidence="1">
    <name type="scientific">Paraconexibacter sp. AEG42_29</name>
    <dbReference type="NCBI Taxonomy" id="2997339"/>
    <lineage>
        <taxon>Bacteria</taxon>
        <taxon>Bacillati</taxon>
        <taxon>Actinomycetota</taxon>
        <taxon>Thermoleophilia</taxon>
        <taxon>Solirubrobacterales</taxon>
        <taxon>Paraconexibacteraceae</taxon>
        <taxon>Paraconexibacter</taxon>
    </lineage>
</organism>
<evidence type="ECO:0000313" key="1">
    <source>
        <dbReference type="EMBL" id="XAY06206.1"/>
    </source>
</evidence>
<dbReference type="KEGG" id="parq:DSM112329_03070"/>
<proteinExistence type="predicted"/>
<dbReference type="AlphaFoldDB" id="A0AAU7AX50"/>
<sequence length="259" mass="25834">MSEPTLQLSAAPVALFDDGLTGTRLRGAGEQPDAVWRAKVHDDEGRVWRAIADSPGALSRAWVPAKSSTGELAAHASLRPVAVEVRVELPDGRALARTVTRSFVGDGVRVRRWRDDLAASLYLPAGEGPFPAAVLDATEGAEAVAVGALAGALLASRGVLSLVVAPPARYAPGAGRAALALAVERVAALPAAADAGGRVPVAAIPPATTDAGTLEAGTFVPVPPGVGVRGAGAGPEAAAARAAAWDALLAALGATPRAA</sequence>
<accession>A0AAU7AX50</accession>
<dbReference type="EMBL" id="CP114014">
    <property type="protein sequence ID" value="XAY06206.1"/>
    <property type="molecule type" value="Genomic_DNA"/>
</dbReference>
<name>A0AAU7AX50_9ACTN</name>
<gene>
    <name evidence="1" type="ORF">DSM112329_03070</name>
</gene>
<reference evidence="1" key="1">
    <citation type="submission" date="2022-12" db="EMBL/GenBank/DDBJ databases">
        <title>Paraconexibacter alkalitolerans sp. nov. and Baekduia alba sp. nov., isolated from soil and emended description of the genera Paraconexibacter (Chun et al., 2020) and Baekduia (An et al., 2020).</title>
        <authorList>
            <person name="Vieira S."/>
            <person name="Huber K.J."/>
            <person name="Geppert A."/>
            <person name="Wolf J."/>
            <person name="Neumann-Schaal M."/>
            <person name="Muesken M."/>
            <person name="Overmann J."/>
        </authorList>
    </citation>
    <scope>NUCLEOTIDE SEQUENCE</scope>
    <source>
        <strain evidence="1">AEG42_29</strain>
    </source>
</reference>
<dbReference type="RefSeq" id="WP_354697443.1">
    <property type="nucleotide sequence ID" value="NZ_CP114014.1"/>
</dbReference>